<protein>
    <submittedName>
        <fullName evidence="2">Eco29kI family restriction endonuclease</fullName>
        <ecNumber evidence="2">3.1.21.-</ecNumber>
    </submittedName>
</protein>
<organism evidence="2 3">
    <name type="scientific">Streptomyces griseoaurantiacus</name>
    <dbReference type="NCBI Taxonomy" id="68213"/>
    <lineage>
        <taxon>Bacteria</taxon>
        <taxon>Bacillati</taxon>
        <taxon>Actinomycetota</taxon>
        <taxon>Actinomycetes</taxon>
        <taxon>Kitasatosporales</taxon>
        <taxon>Streptomycetaceae</taxon>
        <taxon>Streptomyces</taxon>
        <taxon>Streptomyces aurantiacus group</taxon>
    </lineage>
</organism>
<name>A0ABZ1V2C0_9ACTN</name>
<dbReference type="EC" id="3.1.21.-" evidence="2"/>
<dbReference type="Proteomes" id="UP001432161">
    <property type="component" value="Chromosome"/>
</dbReference>
<gene>
    <name evidence="2" type="ORF">OHN36_10170</name>
</gene>
<keyword evidence="2" id="KW-0378">Hydrolase</keyword>
<dbReference type="Pfam" id="PF09517">
    <property type="entry name" value="RE_Eco29kI"/>
    <property type="match status" value="1"/>
</dbReference>
<reference evidence="2" key="1">
    <citation type="submission" date="2022-10" db="EMBL/GenBank/DDBJ databases">
        <title>The complete genomes of actinobacterial strains from the NBC collection.</title>
        <authorList>
            <person name="Joergensen T.S."/>
            <person name="Alvarez Arevalo M."/>
            <person name="Sterndorff E.B."/>
            <person name="Faurdal D."/>
            <person name="Vuksanovic O."/>
            <person name="Mourched A.-S."/>
            <person name="Charusanti P."/>
            <person name="Shaw S."/>
            <person name="Blin K."/>
            <person name="Weber T."/>
        </authorList>
    </citation>
    <scope>NUCLEOTIDE SEQUENCE</scope>
    <source>
        <strain evidence="2">NBC_00489</strain>
    </source>
</reference>
<keyword evidence="2" id="KW-0255">Endonuclease</keyword>
<dbReference type="GO" id="GO:0016787">
    <property type="term" value="F:hydrolase activity"/>
    <property type="evidence" value="ECO:0007669"/>
    <property type="project" value="UniProtKB-KW"/>
</dbReference>
<dbReference type="InterPro" id="IPR018575">
    <property type="entry name" value="Restrct_endonuc_II_Eco29kI"/>
</dbReference>
<dbReference type="EMBL" id="CP108330">
    <property type="protein sequence ID" value="WUR37530.1"/>
    <property type="molecule type" value="Genomic_DNA"/>
</dbReference>
<feature type="region of interest" description="Disordered" evidence="1">
    <location>
        <begin position="168"/>
        <end position="222"/>
    </location>
</feature>
<feature type="compositionally biased region" description="Basic and acidic residues" evidence="1">
    <location>
        <begin position="19"/>
        <end position="32"/>
    </location>
</feature>
<accession>A0ABZ1V2C0</accession>
<dbReference type="GO" id="GO:0004519">
    <property type="term" value="F:endonuclease activity"/>
    <property type="evidence" value="ECO:0007669"/>
    <property type="project" value="UniProtKB-KW"/>
</dbReference>
<proteinExistence type="predicted"/>
<keyword evidence="2" id="KW-0540">Nuclease</keyword>
<evidence type="ECO:0000313" key="2">
    <source>
        <dbReference type="EMBL" id="WUR37530.1"/>
    </source>
</evidence>
<evidence type="ECO:0000256" key="1">
    <source>
        <dbReference type="SAM" id="MobiDB-lite"/>
    </source>
</evidence>
<feature type="region of interest" description="Disordered" evidence="1">
    <location>
        <begin position="1"/>
        <end position="32"/>
    </location>
</feature>
<keyword evidence="3" id="KW-1185">Reference proteome</keyword>
<evidence type="ECO:0000313" key="3">
    <source>
        <dbReference type="Proteomes" id="UP001432161"/>
    </source>
</evidence>
<sequence length="222" mass="25556">MSDGLFEPQERKRTLRGGWRRDATRPEPYDPLKLENLGRSIEAEMLRMQPAPITDVPPMYGAGIYAIYYTGDHELYRPISDDCRTPIYVGKAVYAGGRKGLASTEEEQAPLWARINQHRMSLEHARDLQAEDFRVRYLVAVDFFVPLAEQLMIRQFRPVWNTLVDGFGNHAPGGKRTTQARPPWDELHPGRPWSSVDRMPTPSKQPAEESRARIRAQWGEQR</sequence>